<feature type="coiled-coil region" evidence="1">
    <location>
        <begin position="41"/>
        <end position="68"/>
    </location>
</feature>
<evidence type="ECO:0000313" key="3">
    <source>
        <dbReference type="EMBL" id="CAH3024426.1"/>
    </source>
</evidence>
<dbReference type="Pfam" id="PF07581">
    <property type="entry name" value="Glug"/>
    <property type="match status" value="1"/>
</dbReference>
<dbReference type="InterPro" id="IPR011493">
    <property type="entry name" value="GLUG"/>
</dbReference>
<proteinExistence type="predicted"/>
<comment type="caution">
    <text evidence="3">The sequence shown here is derived from an EMBL/GenBank/DDBJ whole genome shotgun (WGS) entry which is preliminary data.</text>
</comment>
<feature type="domain" description="GLUG" evidence="2">
    <location>
        <begin position="347"/>
        <end position="372"/>
    </location>
</feature>
<dbReference type="Gene3D" id="2.160.20.110">
    <property type="match status" value="1"/>
</dbReference>
<dbReference type="SUPFAM" id="SSF51126">
    <property type="entry name" value="Pectin lyase-like"/>
    <property type="match status" value="1"/>
</dbReference>
<dbReference type="EMBL" id="CALNXI010000304">
    <property type="protein sequence ID" value="CAH3024426.1"/>
    <property type="molecule type" value="Genomic_DNA"/>
</dbReference>
<dbReference type="Proteomes" id="UP001159427">
    <property type="component" value="Unassembled WGS sequence"/>
</dbReference>
<evidence type="ECO:0000313" key="4">
    <source>
        <dbReference type="Proteomes" id="UP001159427"/>
    </source>
</evidence>
<dbReference type="InterPro" id="IPR011050">
    <property type="entry name" value="Pectin_lyase_fold/virulence"/>
</dbReference>
<accession>A0ABN8M6T7</accession>
<evidence type="ECO:0000259" key="2">
    <source>
        <dbReference type="Pfam" id="PF07581"/>
    </source>
</evidence>
<reference evidence="3 4" key="1">
    <citation type="submission" date="2022-05" db="EMBL/GenBank/DDBJ databases">
        <authorList>
            <consortium name="Genoscope - CEA"/>
            <person name="William W."/>
        </authorList>
    </citation>
    <scope>NUCLEOTIDE SEQUENCE [LARGE SCALE GENOMIC DNA]</scope>
</reference>
<keyword evidence="1" id="KW-0175">Coiled coil</keyword>
<protein>
    <recommendedName>
        <fullName evidence="2">GLUG domain-containing protein</fullName>
    </recommendedName>
</protein>
<gene>
    <name evidence="3" type="ORF">PEVE_00022913</name>
</gene>
<evidence type="ECO:0000256" key="1">
    <source>
        <dbReference type="SAM" id="Coils"/>
    </source>
</evidence>
<organism evidence="3 4">
    <name type="scientific">Porites evermanni</name>
    <dbReference type="NCBI Taxonomy" id="104178"/>
    <lineage>
        <taxon>Eukaryota</taxon>
        <taxon>Metazoa</taxon>
        <taxon>Cnidaria</taxon>
        <taxon>Anthozoa</taxon>
        <taxon>Hexacorallia</taxon>
        <taxon>Scleractinia</taxon>
        <taxon>Fungiina</taxon>
        <taxon>Poritidae</taxon>
        <taxon>Porites</taxon>
    </lineage>
</organism>
<name>A0ABN8M6T7_9CNID</name>
<keyword evidence="4" id="KW-1185">Reference proteome</keyword>
<sequence>MEKATKIQNSDPLKSLRSSIAFYVGKITENENGVTEIKETIQEMKTHLANMDTTLQNLTTELTNTQTQVGSDQNNTKAEIQALKIHEFETKIKQINKEITALKSCACPDSWKTQTNPYKIATTNDLQPTVLPAGPGTGTMQDPYKIATVNDLQKLRTVWGSNTGKYFIVTQDIDLSSIANFTSLPDFNGTLDGNNKKILNLRIDRYYASLFQQIGQGGVVKNLGFENVAIKGNRGAAALATYNYGTVDNCYVTGQVSCSAKYGHSGGLVLYSSTGSIIKNSYSTARVSGSYYSGGLVAVMNKATVENSYSSGSVSTVDSGAGGLVASMTGGVIRQSYATGSVSGKYVVGGLVGLVNNPESIIENSYSSGSVSALGMAGGLVGNLSGKIKNSYSSGSVVSKQSRVNRLGVLAGEYGSEGTIIKSFGKSQSGVSNTRGQKTDAELKDPSTFSSWDKNIWKIESGKYPKLKVFLN</sequence>